<feature type="region of interest" description="Disordered" evidence="1">
    <location>
        <begin position="20"/>
        <end position="42"/>
    </location>
</feature>
<feature type="region of interest" description="Disordered" evidence="1">
    <location>
        <begin position="104"/>
        <end position="141"/>
    </location>
</feature>
<feature type="compositionally biased region" description="Pro residues" evidence="1">
    <location>
        <begin position="896"/>
        <end position="912"/>
    </location>
</feature>
<feature type="compositionally biased region" description="Low complexity" evidence="1">
    <location>
        <begin position="1182"/>
        <end position="1195"/>
    </location>
</feature>
<accession>A0AA39JW07</accession>
<dbReference type="AlphaFoldDB" id="A0AA39JW07"/>
<feature type="region of interest" description="Disordered" evidence="1">
    <location>
        <begin position="1117"/>
        <end position="1150"/>
    </location>
</feature>
<dbReference type="Pfam" id="PF01388">
    <property type="entry name" value="ARID"/>
    <property type="match status" value="1"/>
</dbReference>
<evidence type="ECO:0000313" key="3">
    <source>
        <dbReference type="EMBL" id="KAK0449962.1"/>
    </source>
</evidence>
<dbReference type="Gene3D" id="1.10.150.60">
    <property type="entry name" value="ARID DNA-binding domain"/>
    <property type="match status" value="1"/>
</dbReference>
<feature type="region of interest" description="Disordered" evidence="1">
    <location>
        <begin position="1165"/>
        <end position="1199"/>
    </location>
</feature>
<proteinExistence type="predicted"/>
<dbReference type="InterPro" id="IPR036431">
    <property type="entry name" value="ARID_dom_sf"/>
</dbReference>
<feature type="compositionally biased region" description="Low complexity" evidence="1">
    <location>
        <begin position="943"/>
        <end position="978"/>
    </location>
</feature>
<dbReference type="SMART" id="SM00501">
    <property type="entry name" value="BRIGHT"/>
    <property type="match status" value="1"/>
</dbReference>
<protein>
    <recommendedName>
        <fullName evidence="2">ARID domain-containing protein</fullName>
    </recommendedName>
</protein>
<dbReference type="SMART" id="SM01014">
    <property type="entry name" value="ARID"/>
    <property type="match status" value="1"/>
</dbReference>
<dbReference type="CDD" id="cd16100">
    <property type="entry name" value="ARID"/>
    <property type="match status" value="1"/>
</dbReference>
<feature type="compositionally biased region" description="Low complexity" evidence="1">
    <location>
        <begin position="923"/>
        <end position="935"/>
    </location>
</feature>
<feature type="region of interest" description="Disordered" evidence="1">
    <location>
        <begin position="325"/>
        <end position="436"/>
    </location>
</feature>
<evidence type="ECO:0000313" key="4">
    <source>
        <dbReference type="Proteomes" id="UP001175226"/>
    </source>
</evidence>
<dbReference type="EMBL" id="JAUEPT010000007">
    <property type="protein sequence ID" value="KAK0449962.1"/>
    <property type="molecule type" value="Genomic_DNA"/>
</dbReference>
<dbReference type="InterPro" id="IPR001606">
    <property type="entry name" value="ARID_dom"/>
</dbReference>
<feature type="compositionally biased region" description="Low complexity" evidence="1">
    <location>
        <begin position="383"/>
        <end position="399"/>
    </location>
</feature>
<feature type="domain" description="ARID" evidence="2">
    <location>
        <begin position="435"/>
        <end position="539"/>
    </location>
</feature>
<organism evidence="3 4">
    <name type="scientific">Armillaria borealis</name>
    <dbReference type="NCBI Taxonomy" id="47425"/>
    <lineage>
        <taxon>Eukaryota</taxon>
        <taxon>Fungi</taxon>
        <taxon>Dikarya</taxon>
        <taxon>Basidiomycota</taxon>
        <taxon>Agaricomycotina</taxon>
        <taxon>Agaricomycetes</taxon>
        <taxon>Agaricomycetidae</taxon>
        <taxon>Agaricales</taxon>
        <taxon>Marasmiineae</taxon>
        <taxon>Physalacriaceae</taxon>
        <taxon>Armillaria</taxon>
    </lineage>
</organism>
<name>A0AA39JW07_9AGAR</name>
<reference evidence="3" key="1">
    <citation type="submission" date="2023-06" db="EMBL/GenBank/DDBJ databases">
        <authorList>
            <consortium name="Lawrence Berkeley National Laboratory"/>
            <person name="Ahrendt S."/>
            <person name="Sahu N."/>
            <person name="Indic B."/>
            <person name="Wong-Bajracharya J."/>
            <person name="Merenyi Z."/>
            <person name="Ke H.-M."/>
            <person name="Monk M."/>
            <person name="Kocsube S."/>
            <person name="Drula E."/>
            <person name="Lipzen A."/>
            <person name="Balint B."/>
            <person name="Henrissat B."/>
            <person name="Andreopoulos B."/>
            <person name="Martin F.M."/>
            <person name="Harder C.B."/>
            <person name="Rigling D."/>
            <person name="Ford K.L."/>
            <person name="Foster G.D."/>
            <person name="Pangilinan J."/>
            <person name="Papanicolaou A."/>
            <person name="Barry K."/>
            <person name="LaButti K."/>
            <person name="Viragh M."/>
            <person name="Koriabine M."/>
            <person name="Yan M."/>
            <person name="Riley R."/>
            <person name="Champramary S."/>
            <person name="Plett K.L."/>
            <person name="Tsai I.J."/>
            <person name="Slot J."/>
            <person name="Sipos G."/>
            <person name="Plett J."/>
            <person name="Nagy L.G."/>
            <person name="Grigoriev I.V."/>
        </authorList>
    </citation>
    <scope>NUCLEOTIDE SEQUENCE</scope>
    <source>
        <strain evidence="3">FPL87.14</strain>
    </source>
</reference>
<dbReference type="Proteomes" id="UP001175226">
    <property type="component" value="Unassembled WGS sequence"/>
</dbReference>
<dbReference type="PROSITE" id="PS51011">
    <property type="entry name" value="ARID"/>
    <property type="match status" value="1"/>
</dbReference>
<feature type="compositionally biased region" description="Polar residues" evidence="1">
    <location>
        <begin position="179"/>
        <end position="190"/>
    </location>
</feature>
<feature type="compositionally biased region" description="Low complexity" evidence="1">
    <location>
        <begin position="20"/>
        <end position="33"/>
    </location>
</feature>
<feature type="compositionally biased region" description="Low complexity" evidence="1">
    <location>
        <begin position="1017"/>
        <end position="1034"/>
    </location>
</feature>
<feature type="compositionally biased region" description="Low complexity" evidence="1">
    <location>
        <begin position="831"/>
        <end position="845"/>
    </location>
</feature>
<keyword evidence="4" id="KW-1185">Reference proteome</keyword>
<feature type="compositionally biased region" description="Low complexity" evidence="1">
    <location>
        <begin position="191"/>
        <end position="207"/>
    </location>
</feature>
<dbReference type="GO" id="GO:0003677">
    <property type="term" value="F:DNA binding"/>
    <property type="evidence" value="ECO:0007669"/>
    <property type="project" value="InterPro"/>
</dbReference>
<dbReference type="SUPFAM" id="SSF46774">
    <property type="entry name" value="ARID-like"/>
    <property type="match status" value="1"/>
</dbReference>
<feature type="compositionally biased region" description="Low complexity" evidence="1">
    <location>
        <begin position="881"/>
        <end position="895"/>
    </location>
</feature>
<feature type="compositionally biased region" description="Polar residues" evidence="1">
    <location>
        <begin position="111"/>
        <end position="129"/>
    </location>
</feature>
<comment type="caution">
    <text evidence="3">The sequence shown here is derived from an EMBL/GenBank/DDBJ whole genome shotgun (WGS) entry which is preliminary data.</text>
</comment>
<sequence length="1258" mass="135857">MADRLSQYSMMPNFNQSMLQPHQMQQQNSQQPHQDNHQAMPPFSEQSHLWNQMQHLQSQFRPNNGADVNSPQINQQMADLLRSQNMAARAHGQQQQSFPLGVQMGAGPSGGASQQPSFHDPSAQRQSIGFPNLVGGTGLQAPLSQNSMQARNAMMQAITNNQNHNRQLELIGMAANQQNQNSPMSFGSRLNAQQQPHHQQQHQPVNQPGQNDIFAPTMAANDAMRRASPANPPTQMGGRPHQFTMGPNGIRPQLSPDVQSRIMALRSMISNGEASLRSLQNNRAGMPDTAFMAQVKTQQGEIVKAKEMLARVLQIANNNMQQIALANGGHNPSQPWLTPANQPSSFGNGQPSHQPQQSNLQPSPSQHHSQPAPPGHNMPQIIPPSRSVSTSQQPPSQTPMGGGQFTFGMNNTAGGGQPGIPNGMPNSFGPAHPPPLEKTRFEAAYMNYLNSKGLNRDVRAVATIENRPVDIHTLHTHVMQEGGAAKVAQKDLWAAIAARLGFVQFPGSETEPAKSGPATAHQLEQIYKDHLAHFDTVYVTTVLDSRRKQQASMAAQQLANPVKAMNGPQMQMVMAYADLSPAELRAKGLQEHVIQFIENHRAQIQRTAAEQNIFRGNLRGAPTNQPVQPPSEGMSGVANNRQFTVTPTQNPAGPSNPLGHVATSPPQFIPNAGMQNGATDGGMMEHRPHLPANAIIPQFMRGNQEQLTRISNMLSQVKQEFLANRMATLGSVRVLPEERIAYNNVVEQLHRTTADLENKLPMLYLFANGKNDVWVKRLAVIVVTVQQQRNFLASANPRFIVNLDNLRLMLSEVQKGHERFNAMVQTIIAQQYQHQQQQQPHQQQQQPPPPPPGGGVVNGPSAPNMGMPSRPSVPQQPNVIHPGQQVHQPPSQHHPNVPPTINRPPTAAPPTPSMAMKKKPIQPVSSSPAGAMAASPTPPPAPAASTPTPNASTPSATHAINIASSPKSPKVKAPSKPVKPTKRRISKASSTPTIEPAQPPNPTPTNGVKRPREEETPALAATGGASGSGAVATPPSGPSMSAANEPSPPKKVKTEWEGPPNDALKKREETVENIKTEEDASQFLEQMTELIKMAGEGQESTLSSDISETLDMILKGYSAAPDGGEGTSISSLGEGSSTGGRAPTPSIPGADEFVEFFDFSLFETEAIDDDEGSKAPTPDLVSSSSTNPSPESGSEADLAHHALTFSDFKTEEPSDPLRLGTFKEVDGGESAYYQSTEWKWDGPMTTLEQPWAIFTSSS</sequence>
<feature type="compositionally biased region" description="Polar residues" evidence="1">
    <location>
        <begin position="325"/>
        <end position="349"/>
    </location>
</feature>
<feature type="compositionally biased region" description="Low complexity" evidence="1">
    <location>
        <begin position="350"/>
        <end position="370"/>
    </location>
</feature>
<gene>
    <name evidence="3" type="ORF">EV421DRAFT_1293032</name>
</gene>
<feature type="region of interest" description="Disordered" evidence="1">
    <location>
        <begin position="831"/>
        <end position="1070"/>
    </location>
</feature>
<feature type="region of interest" description="Disordered" evidence="1">
    <location>
        <begin position="179"/>
        <end position="207"/>
    </location>
</feature>
<evidence type="ECO:0000256" key="1">
    <source>
        <dbReference type="SAM" id="MobiDB-lite"/>
    </source>
</evidence>
<evidence type="ECO:0000259" key="2">
    <source>
        <dbReference type="PROSITE" id="PS51011"/>
    </source>
</evidence>